<accession>A0A3B0TP83</accession>
<evidence type="ECO:0000259" key="1">
    <source>
        <dbReference type="Pfam" id="PF13372"/>
    </source>
</evidence>
<sequence length="420" mass="47193">MKHYLTVLVFSLLSGTSAIAQVKIDAEVRPRFEYRHGFGTLFPNNADASAFVSQRTRLNAGYKNEYLNFYLSVQDIRVWGDVRQLNRADRNGFGVHQAWGELLFTPEFSLKLGRQVLNYDDQRIFGGVAWAQQARSHDVALFKYQKNKSSFHLGAAFNQDGESNIGNLLTTANTYKSIQYGWFHQDWESLSASFLFLNNGLQFIDAANADTNETRFSQTIGTHLKYAKEKFGLVSNLYYQFGNDVNNNDLSGYLLALEISYKVKPKWTLIAGGELISGNDNGAPSNGKNKAFSPFYGTNHKFNGLMDYFFVGNHANNIGLIDVYIGSVITLGEKTSLNARIHNFSAAADLSGTSSKQLGVEADFVLNYNFKKDINIKAGYSHLFASEGIEVLKNNFDDNSNYWGWVMVTIKPTLFKTQDK</sequence>
<proteinExistence type="predicted"/>
<feature type="domain" description="Alginate export" evidence="1">
    <location>
        <begin position="22"/>
        <end position="386"/>
    </location>
</feature>
<protein>
    <recommendedName>
        <fullName evidence="1">Alginate export domain-containing protein</fullName>
    </recommendedName>
</protein>
<organism evidence="2">
    <name type="scientific">hydrothermal vent metagenome</name>
    <dbReference type="NCBI Taxonomy" id="652676"/>
    <lineage>
        <taxon>unclassified sequences</taxon>
        <taxon>metagenomes</taxon>
        <taxon>ecological metagenomes</taxon>
    </lineage>
</organism>
<reference evidence="2" key="1">
    <citation type="submission" date="2018-06" db="EMBL/GenBank/DDBJ databases">
        <authorList>
            <person name="Zhirakovskaya E."/>
        </authorList>
    </citation>
    <scope>NUCLEOTIDE SEQUENCE</scope>
</reference>
<dbReference type="Gene3D" id="2.40.160.100">
    <property type="match status" value="1"/>
</dbReference>
<dbReference type="Pfam" id="PF13372">
    <property type="entry name" value="Alginate_exp"/>
    <property type="match status" value="1"/>
</dbReference>
<dbReference type="EMBL" id="UOEL01000112">
    <property type="protein sequence ID" value="VAW14039.1"/>
    <property type="molecule type" value="Genomic_DNA"/>
</dbReference>
<dbReference type="AlphaFoldDB" id="A0A3B0TP83"/>
<dbReference type="SUPFAM" id="SSF56935">
    <property type="entry name" value="Porins"/>
    <property type="match status" value="1"/>
</dbReference>
<dbReference type="InterPro" id="IPR053728">
    <property type="entry name" value="Alginate_Permeability_Chnl"/>
</dbReference>
<gene>
    <name evidence="2" type="ORF">MNBD_BACTEROID03-914</name>
</gene>
<name>A0A3B0TP83_9ZZZZ</name>
<evidence type="ECO:0000313" key="2">
    <source>
        <dbReference type="EMBL" id="VAW14039.1"/>
    </source>
</evidence>
<dbReference type="InterPro" id="IPR025388">
    <property type="entry name" value="Alginate_export_dom"/>
</dbReference>